<protein>
    <submittedName>
        <fullName evidence="2">Uncharacterized protein</fullName>
    </submittedName>
</protein>
<dbReference type="RefSeq" id="XP_025556006.1">
    <property type="nucleotide sequence ID" value="XM_025696134.1"/>
</dbReference>
<dbReference type="Proteomes" id="UP000248961">
    <property type="component" value="Unassembled WGS sequence"/>
</dbReference>
<dbReference type="GeneID" id="37200423"/>
<organism evidence="2 3">
    <name type="scientific">Aspergillus homomorphus (strain CBS 101889)</name>
    <dbReference type="NCBI Taxonomy" id="1450537"/>
    <lineage>
        <taxon>Eukaryota</taxon>
        <taxon>Fungi</taxon>
        <taxon>Dikarya</taxon>
        <taxon>Ascomycota</taxon>
        <taxon>Pezizomycotina</taxon>
        <taxon>Eurotiomycetes</taxon>
        <taxon>Eurotiomycetidae</taxon>
        <taxon>Eurotiales</taxon>
        <taxon>Aspergillaceae</taxon>
        <taxon>Aspergillus</taxon>
        <taxon>Aspergillus subgen. Circumdati</taxon>
    </lineage>
</organism>
<name>A0A395I9F2_ASPHC</name>
<evidence type="ECO:0000313" key="2">
    <source>
        <dbReference type="EMBL" id="RAL16852.1"/>
    </source>
</evidence>
<dbReference type="STRING" id="1450537.A0A395I9F2"/>
<dbReference type="OrthoDB" id="4426785at2759"/>
<accession>A0A395I9F2</accession>
<dbReference type="EMBL" id="KZ824268">
    <property type="protein sequence ID" value="RAL16852.1"/>
    <property type="molecule type" value="Genomic_DNA"/>
</dbReference>
<dbReference type="VEuPathDB" id="FungiDB:BO97DRAFT_410369"/>
<feature type="region of interest" description="Disordered" evidence="1">
    <location>
        <begin position="173"/>
        <end position="201"/>
    </location>
</feature>
<dbReference type="AlphaFoldDB" id="A0A395I9F2"/>
<keyword evidence="3" id="KW-1185">Reference proteome</keyword>
<reference evidence="2 3" key="1">
    <citation type="submission" date="2018-02" db="EMBL/GenBank/DDBJ databases">
        <title>The genomes of Aspergillus section Nigri reveals drivers in fungal speciation.</title>
        <authorList>
            <consortium name="DOE Joint Genome Institute"/>
            <person name="Vesth T.C."/>
            <person name="Nybo J."/>
            <person name="Theobald S."/>
            <person name="Brandl J."/>
            <person name="Frisvad J.C."/>
            <person name="Nielsen K.F."/>
            <person name="Lyhne E.K."/>
            <person name="Kogle M.E."/>
            <person name="Kuo A."/>
            <person name="Riley R."/>
            <person name="Clum A."/>
            <person name="Nolan M."/>
            <person name="Lipzen A."/>
            <person name="Salamov A."/>
            <person name="Henrissat B."/>
            <person name="Wiebenga A."/>
            <person name="De vries R.P."/>
            <person name="Grigoriev I.V."/>
            <person name="Mortensen U.H."/>
            <person name="Andersen M.R."/>
            <person name="Baker S.E."/>
        </authorList>
    </citation>
    <scope>NUCLEOTIDE SEQUENCE [LARGE SCALE GENOMIC DNA]</scope>
    <source>
        <strain evidence="2 3">CBS 101889</strain>
    </source>
</reference>
<evidence type="ECO:0000256" key="1">
    <source>
        <dbReference type="SAM" id="MobiDB-lite"/>
    </source>
</evidence>
<gene>
    <name evidence="2" type="ORF">BO97DRAFT_410369</name>
</gene>
<proteinExistence type="predicted"/>
<sequence>MNYVPLELSPSQMDPAVISFSRRTDHRGRPELFPVYHGGPPQVMPIAPAYCPSGAGTSFFPYGPVSPPIPRLMPPNAMRPLPMQTYNSQMEMDNVHRLQMEQYRFPGQHPIYEPPGLAPRHVLPLNYASAPNAPPSPMQSYSQCTYPTGTPLQLGILTPQFPGPVEGLWNQKQVHRKASGENKGRATPHSTLRPDAPEFVPRQKSGSQLLGLHFTYPPVYSQPYPLLPKQGSRNNTPGHFHAPLIL</sequence>
<evidence type="ECO:0000313" key="3">
    <source>
        <dbReference type="Proteomes" id="UP000248961"/>
    </source>
</evidence>